<dbReference type="InterPro" id="IPR013806">
    <property type="entry name" value="Kringle-like"/>
</dbReference>
<dbReference type="AlphaFoldDB" id="A0AAE9J8L8"/>
<dbReference type="InterPro" id="IPR038178">
    <property type="entry name" value="Kringle_sf"/>
</dbReference>
<evidence type="ECO:0000313" key="5">
    <source>
        <dbReference type="EMBL" id="UMM18575.1"/>
    </source>
</evidence>
<dbReference type="SUPFAM" id="SSF57440">
    <property type="entry name" value="Kringle-like"/>
    <property type="match status" value="1"/>
</dbReference>
<keyword evidence="1" id="KW-1015">Disulfide bond</keyword>
<evidence type="ECO:0000313" key="6">
    <source>
        <dbReference type="Proteomes" id="UP000827892"/>
    </source>
</evidence>
<name>A0AAE9J8L8_CAEBR</name>
<dbReference type="Pfam" id="PF25866">
    <property type="entry name" value="Kringle_2"/>
    <property type="match status" value="1"/>
</dbReference>
<evidence type="ECO:0000259" key="3">
    <source>
        <dbReference type="Pfam" id="PF25866"/>
    </source>
</evidence>
<protein>
    <recommendedName>
        <fullName evidence="3">Kringle-like domain-containing protein</fullName>
    </recommendedName>
</protein>
<evidence type="ECO:0000313" key="4">
    <source>
        <dbReference type="EMBL" id="ULU06640.1"/>
    </source>
</evidence>
<keyword evidence="2" id="KW-1133">Transmembrane helix</keyword>
<dbReference type="EMBL" id="CP090892">
    <property type="protein sequence ID" value="ULU06640.1"/>
    <property type="molecule type" value="Genomic_DNA"/>
</dbReference>
<dbReference type="Gene3D" id="2.40.20.10">
    <property type="entry name" value="Plasminogen Kringle 4"/>
    <property type="match status" value="1"/>
</dbReference>
<dbReference type="Proteomes" id="UP000827892">
    <property type="component" value="Chromosome II"/>
</dbReference>
<evidence type="ECO:0000313" key="7">
    <source>
        <dbReference type="Proteomes" id="UP000829354"/>
    </source>
</evidence>
<gene>
    <name evidence="4" type="ORF">L3Y34_018458</name>
    <name evidence="5" type="ORF">L5515_014577</name>
</gene>
<dbReference type="InterPro" id="IPR058845">
    <property type="entry name" value="Kringle_2"/>
</dbReference>
<keyword evidence="2" id="KW-0472">Membrane</keyword>
<reference evidence="4 6" key="2">
    <citation type="submission" date="2022-05" db="EMBL/GenBank/DDBJ databases">
        <title>Chromosome-level reference genomes for two strains of Caenorhabditis briggsae: an improved platform for comparative genomics.</title>
        <authorList>
            <person name="Stevens L."/>
            <person name="Andersen E.C."/>
        </authorList>
    </citation>
    <scope>NUCLEOTIDE SEQUENCE [LARGE SCALE GENOMIC DNA]</scope>
    <source>
        <strain evidence="4">QX1410_ONT</strain>
        <tissue evidence="4">Whole-organism</tissue>
    </source>
</reference>
<organism evidence="5 7">
    <name type="scientific">Caenorhabditis briggsae</name>
    <dbReference type="NCBI Taxonomy" id="6238"/>
    <lineage>
        <taxon>Eukaryota</taxon>
        <taxon>Metazoa</taxon>
        <taxon>Ecdysozoa</taxon>
        <taxon>Nematoda</taxon>
        <taxon>Chromadorea</taxon>
        <taxon>Rhabditida</taxon>
        <taxon>Rhabditina</taxon>
        <taxon>Rhabditomorpha</taxon>
        <taxon>Rhabditoidea</taxon>
        <taxon>Rhabditidae</taxon>
        <taxon>Peloderinae</taxon>
        <taxon>Caenorhabditis</taxon>
    </lineage>
</organism>
<evidence type="ECO:0000256" key="2">
    <source>
        <dbReference type="SAM" id="Phobius"/>
    </source>
</evidence>
<keyword evidence="2" id="KW-0812">Transmembrane</keyword>
<proteinExistence type="predicted"/>
<feature type="transmembrane region" description="Helical" evidence="2">
    <location>
        <begin position="215"/>
        <end position="236"/>
    </location>
</feature>
<accession>A0AAE9J8L8</accession>
<dbReference type="EMBL" id="CP092621">
    <property type="protein sequence ID" value="UMM18575.1"/>
    <property type="molecule type" value="Genomic_DNA"/>
</dbReference>
<evidence type="ECO:0000256" key="1">
    <source>
        <dbReference type="ARBA" id="ARBA00023157"/>
    </source>
</evidence>
<dbReference type="Proteomes" id="UP000829354">
    <property type="component" value="Chromosome II"/>
</dbReference>
<sequence>MLLFILFTIKLSSGALYDGKFFDPKDRIRAECIVQKAMTDYEYLGNVDKSNEGESCVPWIESTESWFSTASNTEKQRKQPTENFHHSKCRNIKLPIDHPMHNVTANGALKTDDITSGRKGPWCFIEKPGNDGISTFSYSPSACFDPCDETRIVSDTEKKRVIENGYTVLKLNYNPTLLDPIEKLFDSYDFGNMKYYTFKKSREQAPQYLVLRRRVFTALCIIFVAVMIWILTCFCIKKHSQKIHRRKQKALEGFYENTDLADIKMQSELRKEREDA</sequence>
<feature type="domain" description="Kringle-like" evidence="3">
    <location>
        <begin position="30"/>
        <end position="149"/>
    </location>
</feature>
<keyword evidence="7" id="KW-1185">Reference proteome</keyword>
<reference evidence="5 7" key="1">
    <citation type="submission" date="2022-04" db="EMBL/GenBank/DDBJ databases">
        <title>Chromosome-level reference genomes for two strains of Caenorhabditis briggsae: an improved platform for comparative genomics.</title>
        <authorList>
            <person name="Stevens L."/>
            <person name="Andersen E."/>
        </authorList>
    </citation>
    <scope>NUCLEOTIDE SEQUENCE [LARGE SCALE GENOMIC DNA]</scope>
    <source>
        <strain evidence="5">VX34</strain>
        <tissue evidence="5">Whole-organism</tissue>
    </source>
</reference>